<proteinExistence type="predicted"/>
<dbReference type="EMBL" id="JALGAR010000001">
    <property type="protein sequence ID" value="MCI4657653.1"/>
    <property type="molecule type" value="Genomic_DNA"/>
</dbReference>
<keyword evidence="2" id="KW-1185">Reference proteome</keyword>
<evidence type="ECO:0000313" key="2">
    <source>
        <dbReference type="Proteomes" id="UP001165341"/>
    </source>
</evidence>
<evidence type="ECO:0008006" key="3">
    <source>
        <dbReference type="Google" id="ProtNLM"/>
    </source>
</evidence>
<gene>
    <name evidence="1" type="ORF">MQH31_07500</name>
</gene>
<dbReference type="Proteomes" id="UP001165341">
    <property type="component" value="Unassembled WGS sequence"/>
</dbReference>
<comment type="caution">
    <text evidence="1">The sequence shown here is derived from an EMBL/GenBank/DDBJ whole genome shotgun (WGS) entry which is preliminary data.</text>
</comment>
<accession>A0AA41UEP3</accession>
<reference evidence="1" key="1">
    <citation type="submission" date="2022-03" db="EMBL/GenBank/DDBJ databases">
        <title>Cryobacterium sp. nov. strain ZS14-85, isolated from Antarctic soil.</title>
        <authorList>
            <person name="Li J."/>
            <person name="Niu G."/>
        </authorList>
    </citation>
    <scope>NUCLEOTIDE SEQUENCE</scope>
    <source>
        <strain evidence="1">ZS14-85</strain>
    </source>
</reference>
<organism evidence="1 2">
    <name type="scientific">Cryobacterium zhongshanensis</name>
    <dbReference type="NCBI Taxonomy" id="2928153"/>
    <lineage>
        <taxon>Bacteria</taxon>
        <taxon>Bacillati</taxon>
        <taxon>Actinomycetota</taxon>
        <taxon>Actinomycetes</taxon>
        <taxon>Micrococcales</taxon>
        <taxon>Microbacteriaceae</taxon>
        <taxon>Cryobacterium</taxon>
    </lineage>
</organism>
<dbReference type="RefSeq" id="WP_243011489.1">
    <property type="nucleotide sequence ID" value="NZ_JALGAR010000001.1"/>
</dbReference>
<protein>
    <recommendedName>
        <fullName evidence="3">Acetone carboxylase</fullName>
    </recommendedName>
</protein>
<name>A0AA41UEP3_9MICO</name>
<dbReference type="AlphaFoldDB" id="A0AA41UEP3"/>
<sequence length="86" mass="9581">MIGFDDDLDTPRCSRAGCREDAQWRIDWRNPRIHAADRVKTWLACTEHVDYLREFLAARDFPVAVIALDAAPGTAQAQAPVGTNPS</sequence>
<evidence type="ECO:0000313" key="1">
    <source>
        <dbReference type="EMBL" id="MCI4657653.1"/>
    </source>
</evidence>